<gene>
    <name evidence="3" type="ORF">DIABBA_LOCUS13427</name>
</gene>
<protein>
    <submittedName>
        <fullName evidence="3">Uncharacterized protein</fullName>
    </submittedName>
</protein>
<feature type="coiled-coil region" evidence="1">
    <location>
        <begin position="90"/>
        <end position="138"/>
    </location>
</feature>
<reference evidence="3" key="1">
    <citation type="submission" date="2022-01" db="EMBL/GenBank/DDBJ databases">
        <authorList>
            <person name="King R."/>
        </authorList>
    </citation>
    <scope>NUCLEOTIDE SEQUENCE</scope>
</reference>
<feature type="compositionally biased region" description="Basic and acidic residues" evidence="2">
    <location>
        <begin position="49"/>
        <end position="61"/>
    </location>
</feature>
<feature type="region of interest" description="Disordered" evidence="2">
    <location>
        <begin position="1"/>
        <end position="85"/>
    </location>
</feature>
<feature type="compositionally biased region" description="Basic and acidic residues" evidence="2">
    <location>
        <begin position="231"/>
        <end position="240"/>
    </location>
</feature>
<feature type="compositionally biased region" description="Basic residues" evidence="2">
    <location>
        <begin position="200"/>
        <end position="217"/>
    </location>
</feature>
<feature type="compositionally biased region" description="Basic and acidic residues" evidence="2">
    <location>
        <begin position="74"/>
        <end position="84"/>
    </location>
</feature>
<dbReference type="EMBL" id="OU898284">
    <property type="protein sequence ID" value="CAG9840804.1"/>
    <property type="molecule type" value="Genomic_DNA"/>
</dbReference>
<name>A0A9N9TDN6_DIABA</name>
<keyword evidence="1" id="KW-0175">Coiled coil</keyword>
<keyword evidence="4" id="KW-1185">Reference proteome</keyword>
<evidence type="ECO:0000256" key="1">
    <source>
        <dbReference type="SAM" id="Coils"/>
    </source>
</evidence>
<dbReference type="AlphaFoldDB" id="A0A9N9TDN6"/>
<evidence type="ECO:0000256" key="2">
    <source>
        <dbReference type="SAM" id="MobiDB-lite"/>
    </source>
</evidence>
<feature type="region of interest" description="Disordered" evidence="2">
    <location>
        <begin position="143"/>
        <end position="240"/>
    </location>
</feature>
<proteinExistence type="predicted"/>
<dbReference type="Proteomes" id="UP001153709">
    <property type="component" value="Chromosome 9"/>
</dbReference>
<feature type="compositionally biased region" description="Basic and acidic residues" evidence="2">
    <location>
        <begin position="170"/>
        <end position="199"/>
    </location>
</feature>
<evidence type="ECO:0000313" key="4">
    <source>
        <dbReference type="Proteomes" id="UP001153709"/>
    </source>
</evidence>
<evidence type="ECO:0000313" key="3">
    <source>
        <dbReference type="EMBL" id="CAG9840804.1"/>
    </source>
</evidence>
<organism evidence="3 4">
    <name type="scientific">Diabrotica balteata</name>
    <name type="common">Banded cucumber beetle</name>
    <dbReference type="NCBI Taxonomy" id="107213"/>
    <lineage>
        <taxon>Eukaryota</taxon>
        <taxon>Metazoa</taxon>
        <taxon>Ecdysozoa</taxon>
        <taxon>Arthropoda</taxon>
        <taxon>Hexapoda</taxon>
        <taxon>Insecta</taxon>
        <taxon>Pterygota</taxon>
        <taxon>Neoptera</taxon>
        <taxon>Endopterygota</taxon>
        <taxon>Coleoptera</taxon>
        <taxon>Polyphaga</taxon>
        <taxon>Cucujiformia</taxon>
        <taxon>Chrysomeloidea</taxon>
        <taxon>Chrysomelidae</taxon>
        <taxon>Galerucinae</taxon>
        <taxon>Diabroticina</taxon>
        <taxon>Diabroticites</taxon>
        <taxon>Diabrotica</taxon>
    </lineage>
</organism>
<sequence length="240" mass="28508">MYAGTSIPSAHDEDASYLSEVSDHLSDTSDIENNIPARNFNAIRQMFNKPEETTPRREGAKRPCPSPGQSPVTETKKIRDDNSYTHDQQIQMLVRKIEEMQETHAVLMEQLKELRVEIKQKDEENRKLVAQLVRLTEIKYQESEAARCQQTKPRIRKKSDQDRRKTKKRTNQDHREDKKRNNQVNREDKNNKPRKTQKEVRRRSPRSLQPHKWRRRKDQCDTCTGHSVGIKIDEQFQQHW</sequence>
<accession>A0A9N9TDN6</accession>